<dbReference type="Pfam" id="PF00440">
    <property type="entry name" value="TetR_N"/>
    <property type="match status" value="1"/>
</dbReference>
<dbReference type="InterPro" id="IPR009057">
    <property type="entry name" value="Homeodomain-like_sf"/>
</dbReference>
<dbReference type="SUPFAM" id="SSF46689">
    <property type="entry name" value="Homeodomain-like"/>
    <property type="match status" value="1"/>
</dbReference>
<dbReference type="PROSITE" id="PS50977">
    <property type="entry name" value="HTH_TETR_2"/>
    <property type="match status" value="1"/>
</dbReference>
<dbReference type="InterPro" id="IPR036271">
    <property type="entry name" value="Tet_transcr_reg_TetR-rel_C_sf"/>
</dbReference>
<proteinExistence type="predicted"/>
<dbReference type="GO" id="GO:0003700">
    <property type="term" value="F:DNA-binding transcription factor activity"/>
    <property type="evidence" value="ECO:0007669"/>
    <property type="project" value="TreeGrafter"/>
</dbReference>
<dbReference type="GO" id="GO:0000976">
    <property type="term" value="F:transcription cis-regulatory region binding"/>
    <property type="evidence" value="ECO:0007669"/>
    <property type="project" value="TreeGrafter"/>
</dbReference>
<evidence type="ECO:0000256" key="2">
    <source>
        <dbReference type="PROSITE-ProRule" id="PRU00335"/>
    </source>
</evidence>
<comment type="caution">
    <text evidence="4">The sequence shown here is derived from an EMBL/GenBank/DDBJ whole genome shotgun (WGS) entry which is preliminary data.</text>
</comment>
<dbReference type="SUPFAM" id="SSF48498">
    <property type="entry name" value="Tetracyclin repressor-like, C-terminal domain"/>
    <property type="match status" value="1"/>
</dbReference>
<dbReference type="Gene3D" id="1.10.357.10">
    <property type="entry name" value="Tetracycline Repressor, domain 2"/>
    <property type="match status" value="1"/>
</dbReference>
<dbReference type="EMBL" id="BEHY01000010">
    <property type="protein sequence ID" value="GBD08453.1"/>
    <property type="molecule type" value="Genomic_DNA"/>
</dbReference>
<evidence type="ECO:0000313" key="4">
    <source>
        <dbReference type="EMBL" id="GBD08453.1"/>
    </source>
</evidence>
<keyword evidence="1 2" id="KW-0238">DNA-binding</keyword>
<organism evidence="4 5">
    <name type="scientific">Candidatus Thermoflexus japonica</name>
    <dbReference type="NCBI Taxonomy" id="2035417"/>
    <lineage>
        <taxon>Bacteria</taxon>
        <taxon>Bacillati</taxon>
        <taxon>Chloroflexota</taxon>
        <taxon>Thermoflexia</taxon>
        <taxon>Thermoflexales</taxon>
        <taxon>Thermoflexaceae</taxon>
        <taxon>Thermoflexus</taxon>
    </lineage>
</organism>
<evidence type="ECO:0000313" key="5">
    <source>
        <dbReference type="Proteomes" id="UP000236642"/>
    </source>
</evidence>
<feature type="DNA-binding region" description="H-T-H motif" evidence="2">
    <location>
        <begin position="37"/>
        <end position="56"/>
    </location>
</feature>
<dbReference type="PANTHER" id="PTHR30055:SF226">
    <property type="entry name" value="HTH-TYPE TRANSCRIPTIONAL REGULATOR PKSA"/>
    <property type="match status" value="1"/>
</dbReference>
<reference evidence="5" key="1">
    <citation type="submission" date="2017-09" db="EMBL/GenBank/DDBJ databases">
        <title>Metaegenomics of thermophilic ammonia-oxidizing enrichment culture.</title>
        <authorList>
            <person name="Kato S."/>
            <person name="Suzuki K."/>
        </authorList>
    </citation>
    <scope>NUCLEOTIDE SEQUENCE [LARGE SCALE GENOMIC DNA]</scope>
</reference>
<dbReference type="InterPro" id="IPR001647">
    <property type="entry name" value="HTH_TetR"/>
</dbReference>
<dbReference type="Pfam" id="PF14246">
    <property type="entry name" value="TetR_C_7"/>
    <property type="match status" value="1"/>
</dbReference>
<dbReference type="InterPro" id="IPR050109">
    <property type="entry name" value="HTH-type_TetR-like_transc_reg"/>
</dbReference>
<sequence length="213" mass="24158">MGKRRPILRKQRREETRRRIIEAAFRVFVRKGFKGTSNREIAREAGISPGLIYWYFRSKEELFQAVVEAKSFVLPLQQMAQTMRDAPPREFLSQIVGLGATLAQDPKMIAAMRLLLPEAIRNERVRRVFVTRAIRPGLRAVAGYLAAQQAKGLLRPLDPEIGAQLWMGLLLSQILLSRLLRIRSPASIARLFTEALEVYLHGVLTSAAAGKRR</sequence>
<dbReference type="PANTHER" id="PTHR30055">
    <property type="entry name" value="HTH-TYPE TRANSCRIPTIONAL REGULATOR RUTR"/>
    <property type="match status" value="1"/>
</dbReference>
<name>A0A2H5Y4S8_9CHLR</name>
<dbReference type="Proteomes" id="UP000236642">
    <property type="component" value="Unassembled WGS sequence"/>
</dbReference>
<evidence type="ECO:0000259" key="3">
    <source>
        <dbReference type="PROSITE" id="PS50977"/>
    </source>
</evidence>
<feature type="domain" description="HTH tetR-type" evidence="3">
    <location>
        <begin position="14"/>
        <end position="74"/>
    </location>
</feature>
<protein>
    <submittedName>
        <fullName evidence="4">HTH-type transcriptional regulator SrpR</fullName>
    </submittedName>
</protein>
<accession>A0A2H5Y4S8</accession>
<evidence type="ECO:0000256" key="1">
    <source>
        <dbReference type="ARBA" id="ARBA00023125"/>
    </source>
</evidence>
<dbReference type="AlphaFoldDB" id="A0A2H5Y4S8"/>
<dbReference type="InterPro" id="IPR039536">
    <property type="entry name" value="TetR_C_Proteobacteria"/>
</dbReference>
<gene>
    <name evidence="4" type="primary">srpR</name>
    <name evidence="4" type="ORF">HRbin22_00693</name>
</gene>
<dbReference type="PRINTS" id="PR00455">
    <property type="entry name" value="HTHTETR"/>
</dbReference>